<dbReference type="InterPro" id="IPR037069">
    <property type="entry name" value="AcylCoA_DH/ox_N_sf"/>
</dbReference>
<organism evidence="3 4">
    <name type="scientific">Ancylobacter oerskovii</name>
    <dbReference type="NCBI Taxonomy" id="459519"/>
    <lineage>
        <taxon>Bacteria</taxon>
        <taxon>Pseudomonadati</taxon>
        <taxon>Pseudomonadota</taxon>
        <taxon>Alphaproteobacteria</taxon>
        <taxon>Hyphomicrobiales</taxon>
        <taxon>Xanthobacteraceae</taxon>
        <taxon>Ancylobacter</taxon>
    </lineage>
</organism>
<comment type="caution">
    <text evidence="3">The sequence shown here is derived from an EMBL/GenBank/DDBJ whole genome shotgun (WGS) entry which is preliminary data.</text>
</comment>
<dbReference type="RefSeq" id="WP_213353653.1">
    <property type="nucleotide sequence ID" value="NZ_JAHBGB010000037.1"/>
</dbReference>
<dbReference type="Gene3D" id="1.10.540.10">
    <property type="entry name" value="Acyl-CoA dehydrogenase/oxidase, N-terminal domain"/>
    <property type="match status" value="1"/>
</dbReference>
<protein>
    <submittedName>
        <fullName evidence="3">Acyl-CoA dehydrogenase family protein</fullName>
    </submittedName>
</protein>
<dbReference type="PIRSF" id="PIRSF016578">
    <property type="entry name" value="HsaA"/>
    <property type="match status" value="1"/>
</dbReference>
<dbReference type="InterPro" id="IPR013107">
    <property type="entry name" value="Acyl-CoA_DH_C"/>
</dbReference>
<evidence type="ECO:0000313" key="3">
    <source>
        <dbReference type="EMBL" id="MFD2142609.1"/>
    </source>
</evidence>
<reference evidence="4" key="1">
    <citation type="journal article" date="2019" name="Int. J. Syst. Evol. Microbiol.">
        <title>The Global Catalogue of Microorganisms (GCM) 10K type strain sequencing project: providing services to taxonomists for standard genome sequencing and annotation.</title>
        <authorList>
            <consortium name="The Broad Institute Genomics Platform"/>
            <consortium name="The Broad Institute Genome Sequencing Center for Infectious Disease"/>
            <person name="Wu L."/>
            <person name="Ma J."/>
        </authorList>
    </citation>
    <scope>NUCLEOTIDE SEQUENCE [LARGE SCALE GENOMIC DNA]</scope>
    <source>
        <strain evidence="4">CCM 7435</strain>
    </source>
</reference>
<name>A0ABW4Z254_9HYPH</name>
<keyword evidence="4" id="KW-1185">Reference proteome</keyword>
<dbReference type="Pfam" id="PF08028">
    <property type="entry name" value="Acyl-CoA_dh_2"/>
    <property type="match status" value="1"/>
</dbReference>
<evidence type="ECO:0000259" key="2">
    <source>
        <dbReference type="Pfam" id="PF08028"/>
    </source>
</evidence>
<dbReference type="SUPFAM" id="SSF47203">
    <property type="entry name" value="Acyl-CoA dehydrogenase C-terminal domain-like"/>
    <property type="match status" value="1"/>
</dbReference>
<proteinExistence type="predicted"/>
<dbReference type="InterPro" id="IPR046373">
    <property type="entry name" value="Acyl-CoA_Oxase/DH_mid-dom_sf"/>
</dbReference>
<gene>
    <name evidence="3" type="ORF">ACFSNC_19555</name>
</gene>
<evidence type="ECO:0000313" key="4">
    <source>
        <dbReference type="Proteomes" id="UP001597299"/>
    </source>
</evidence>
<keyword evidence="1" id="KW-0560">Oxidoreductase</keyword>
<dbReference type="Gene3D" id="2.40.110.10">
    <property type="entry name" value="Butyryl-CoA Dehydrogenase, subunit A, domain 2"/>
    <property type="match status" value="1"/>
</dbReference>
<accession>A0ABW4Z254</accession>
<sequence>MNQTVSAASGNPAPVRPGSPELEKLFELIAADASRRDQERIHPHDVVELLGRARLGALRLPAEEGGGSGTLRDVIGLAVRLGEADTNVAHIYRNHFTFVERFLIGSDDPRRKVWRDAVLNGAVFGLASTELDRKQTGGASDFNTALVEDGDGYRLNGTKYYSTGTLYAEWLLVRATAAGSRPVSIVIPTSREGIERVDDWDGIGQRVTGTGTTNFHNVRVEAGEVIFDKENPSFLLPYTSTIAQIFVTAVNAGIIRAVLRDAKALLKSRSRTFYFAAADRTVDDPLLLQTIGRIASDAFAAELVVLAAADALDKVAQARLGGLGLDDLAHEAALTAAKAKVIVDELALRSANALFDVGGASAATRRKNLDRHWRNARTLSSHNPASYKAQAIGGYEIAGTRLPSLGFF</sequence>
<dbReference type="Gene3D" id="1.20.140.10">
    <property type="entry name" value="Butyryl-CoA Dehydrogenase, subunit A, domain 3"/>
    <property type="match status" value="1"/>
</dbReference>
<dbReference type="EMBL" id="JBHUHD010000001">
    <property type="protein sequence ID" value="MFD2142609.1"/>
    <property type="molecule type" value="Genomic_DNA"/>
</dbReference>
<evidence type="ECO:0000256" key="1">
    <source>
        <dbReference type="ARBA" id="ARBA00023002"/>
    </source>
</evidence>
<dbReference type="Proteomes" id="UP001597299">
    <property type="component" value="Unassembled WGS sequence"/>
</dbReference>
<feature type="domain" description="Acyl-CoA dehydrogenase C-terminal" evidence="2">
    <location>
        <begin position="248"/>
        <end position="383"/>
    </location>
</feature>
<dbReference type="PANTHER" id="PTHR43884">
    <property type="entry name" value="ACYL-COA DEHYDROGENASE"/>
    <property type="match status" value="1"/>
</dbReference>
<dbReference type="InterPro" id="IPR036250">
    <property type="entry name" value="AcylCo_DH-like_C"/>
</dbReference>
<dbReference type="PANTHER" id="PTHR43884:SF12">
    <property type="entry name" value="ISOVALERYL-COA DEHYDROGENASE, MITOCHONDRIAL-RELATED"/>
    <property type="match status" value="1"/>
</dbReference>
<dbReference type="SUPFAM" id="SSF56645">
    <property type="entry name" value="Acyl-CoA dehydrogenase NM domain-like"/>
    <property type="match status" value="1"/>
</dbReference>
<dbReference type="InterPro" id="IPR009100">
    <property type="entry name" value="AcylCoA_DH/oxidase_NM_dom_sf"/>
</dbReference>